<feature type="region of interest" description="Disordered" evidence="1">
    <location>
        <begin position="1072"/>
        <end position="1091"/>
    </location>
</feature>
<name>A0A100I5E0_ASPNG</name>
<dbReference type="OrthoDB" id="5209368at2759"/>
<dbReference type="EMBL" id="BCMY01000001">
    <property type="protein sequence ID" value="GAQ34450.1"/>
    <property type="molecule type" value="Genomic_DNA"/>
</dbReference>
<dbReference type="VEuPathDB" id="FungiDB:ASPNIDRAFT2_1152190"/>
<sequence>MPASKEIRLFGDLWLPDPENALPKDELAIVRKLLPLIRRFEEDWYRMAEVPDSKPTNGHLASDAGFLDEAHEEFIEKEAGWWKSRGVTRPRHLVRPSGELNAPVACHLFNPTFTVDDPHCSETEDFSNPSIAQLKDAGFSSQNNCFLFDHLGRRDNSSHCTDLYPEDLLEIHEEFVFALRHAMKAKVEICWGSNVRKRMTKKCDLQPLRLWGDYAGLVLYLELTPGRQFLKRFIIFVAHPQRFMYVKSDGIKAQGWRHRFGVSQDQALAVAALLGGIQITPNFYTLDSRLPRNLCVPRSTTNERSTWKGQAVAQLRTAFPTSVLSMETSHYVRPTKEERSSVQEAFALLGKFKLAQVNEAANLRSASNDTHLRKKRLQKIADYWHELEELSSIFLPSTAVQHDNATPGQFVSFHLEDIFTNLQGSDCWDWEDLPDPLVEFIQAQDGLKFNRREISCRNDLELAFNLLQKCKGSPETLDILTLAFLVLDAYGWLISRPRLPQVDGLLILRDPPHDVVPRKCSACGKQYLDDAFAYWSMRNPEYYVLWYRFRSNCGRPDCGMKACSLLPLSSQIKYLRSTQKELMEKPLDRFERWFLLRPEEFGDLPIDVKVKCQTKDCQEVKIVKARWTGHTPPRFVMAVHKCQKSGRRSNWKPNYPSISGANLNIYFDDSLTIDGRVAALIEAQRLMQDKQVGELTRSKPQDSLPESANAPLEPSPTKSPKGKSPSDTRPSRRPSVHLTAEDFDKYQSHCHRMTLSQVGYYPDTSRLKIDYLNLQDEVHSWTDAFVCVDTPSLSRVQKQMIIRRLDKYCIQESWTKIQSLLSPSYRAVFHYYLAEAMIYQTIFTHLLEKPFRFLDGKRDGTDKTGDLSFSERIQYLYERYYESSPVNAVWWKSVTLSLANLKEDDMAKSSRDKTPYEFGDRSRKRQANMAKGLADQLLADSLFQLLLRELAGAEEETARRERLVKLFQDTARALTNHEVMLGGQVKVHQLPELEKFDTSTGLMFSAKQEDPPLYVPKPRGRVILVVRPGVCRYDTPIRYVPFSHRPLRLEELEGEPTSWLICKAEVLMEKVRTDRSSDKYESDPEDRDVSP</sequence>
<dbReference type="VEuPathDB" id="FungiDB:ASPNIDRAFT2_1135594"/>
<feature type="region of interest" description="Disordered" evidence="1">
    <location>
        <begin position="692"/>
        <end position="736"/>
    </location>
</feature>
<reference evidence="3" key="1">
    <citation type="journal article" date="2016" name="Genome Announc.">
        <title>Draft genome sequence of Aspergillus niger strain An76.</title>
        <authorList>
            <person name="Gong W."/>
            <person name="Cheng Z."/>
            <person name="Zhang H."/>
            <person name="Liu L."/>
            <person name="Gao P."/>
            <person name="Wang L."/>
        </authorList>
    </citation>
    <scope>NUCLEOTIDE SEQUENCE [LARGE SCALE GENOMIC DNA]</scope>
    <source>
        <strain evidence="3">An76</strain>
    </source>
</reference>
<proteinExistence type="predicted"/>
<dbReference type="VEuPathDB" id="FungiDB:An02g06510"/>
<dbReference type="AlphaFoldDB" id="A0A100I5E0"/>
<evidence type="ECO:0000256" key="1">
    <source>
        <dbReference type="SAM" id="MobiDB-lite"/>
    </source>
</evidence>
<organism evidence="2 3">
    <name type="scientific">Aspergillus niger</name>
    <dbReference type="NCBI Taxonomy" id="5061"/>
    <lineage>
        <taxon>Eukaryota</taxon>
        <taxon>Fungi</taxon>
        <taxon>Dikarya</taxon>
        <taxon>Ascomycota</taxon>
        <taxon>Pezizomycotina</taxon>
        <taxon>Eurotiomycetes</taxon>
        <taxon>Eurotiomycetidae</taxon>
        <taxon>Eurotiales</taxon>
        <taxon>Aspergillaceae</taxon>
        <taxon>Aspergillus</taxon>
        <taxon>Aspergillus subgen. Circumdati</taxon>
    </lineage>
</organism>
<gene>
    <name evidence="2" type="ORF">ABL_00701</name>
</gene>
<evidence type="ECO:0000313" key="3">
    <source>
        <dbReference type="Proteomes" id="UP000068243"/>
    </source>
</evidence>
<dbReference type="Proteomes" id="UP000068243">
    <property type="component" value="Unassembled WGS sequence"/>
</dbReference>
<accession>A0A100I5E0</accession>
<dbReference type="VEuPathDB" id="FungiDB:M747DRAFT_363664"/>
<comment type="caution">
    <text evidence="2">The sequence shown here is derived from an EMBL/GenBank/DDBJ whole genome shotgun (WGS) entry which is preliminary data.</text>
</comment>
<protein>
    <submittedName>
        <fullName evidence="2">Uncharacterized protein</fullName>
    </submittedName>
</protein>
<evidence type="ECO:0000313" key="2">
    <source>
        <dbReference type="EMBL" id="GAQ34450.1"/>
    </source>
</evidence>
<dbReference type="VEuPathDB" id="FungiDB:ATCC64974_57470"/>